<feature type="compositionally biased region" description="Polar residues" evidence="2">
    <location>
        <begin position="173"/>
        <end position="190"/>
    </location>
</feature>
<feature type="compositionally biased region" description="Basic and acidic residues" evidence="2">
    <location>
        <begin position="1342"/>
        <end position="1355"/>
    </location>
</feature>
<feature type="coiled-coil region" evidence="1">
    <location>
        <begin position="1847"/>
        <end position="1906"/>
    </location>
</feature>
<keyword evidence="3" id="KW-1133">Transmembrane helix</keyword>
<organism evidence="5 6">
    <name type="scientific">Colletotrichum orchidophilum</name>
    <dbReference type="NCBI Taxonomy" id="1209926"/>
    <lineage>
        <taxon>Eukaryota</taxon>
        <taxon>Fungi</taxon>
        <taxon>Dikarya</taxon>
        <taxon>Ascomycota</taxon>
        <taxon>Pezizomycotina</taxon>
        <taxon>Sordariomycetes</taxon>
        <taxon>Hypocreomycetidae</taxon>
        <taxon>Glomerellales</taxon>
        <taxon>Glomerellaceae</taxon>
        <taxon>Colletotrichum</taxon>
    </lineage>
</organism>
<feature type="compositionally biased region" description="Low complexity" evidence="2">
    <location>
        <begin position="124"/>
        <end position="137"/>
    </location>
</feature>
<feature type="region of interest" description="Disordered" evidence="2">
    <location>
        <begin position="1192"/>
        <end position="1214"/>
    </location>
</feature>
<protein>
    <recommendedName>
        <fullName evidence="4">Death domain-containing protein</fullName>
    </recommendedName>
</protein>
<keyword evidence="1" id="KW-0175">Coiled coil</keyword>
<evidence type="ECO:0000313" key="5">
    <source>
        <dbReference type="EMBL" id="OHE96633.1"/>
    </source>
</evidence>
<dbReference type="PROSITE" id="PS50017">
    <property type="entry name" value="DEATH_DOMAIN"/>
    <property type="match status" value="1"/>
</dbReference>
<evidence type="ECO:0000256" key="3">
    <source>
        <dbReference type="SAM" id="Phobius"/>
    </source>
</evidence>
<feature type="region of interest" description="Disordered" evidence="2">
    <location>
        <begin position="1"/>
        <end position="201"/>
    </location>
</feature>
<feature type="compositionally biased region" description="Basic and acidic residues" evidence="2">
    <location>
        <begin position="2004"/>
        <end position="2022"/>
    </location>
</feature>
<dbReference type="PANTHER" id="PTHR23159:SF31">
    <property type="entry name" value="CENTROSOME-ASSOCIATED PROTEIN CEP250 ISOFORM X1"/>
    <property type="match status" value="1"/>
</dbReference>
<feature type="compositionally biased region" description="Polar residues" evidence="2">
    <location>
        <begin position="1625"/>
        <end position="1641"/>
    </location>
</feature>
<feature type="coiled-coil region" evidence="1">
    <location>
        <begin position="252"/>
        <end position="279"/>
    </location>
</feature>
<feature type="transmembrane region" description="Helical" evidence="3">
    <location>
        <begin position="2268"/>
        <end position="2285"/>
    </location>
</feature>
<gene>
    <name evidence="5" type="ORF">CORC01_08090</name>
</gene>
<reference evidence="5 6" key="1">
    <citation type="submission" date="2016-09" db="EMBL/GenBank/DDBJ databases">
        <authorList>
            <person name="Capua I."/>
            <person name="De Benedictis P."/>
            <person name="Joannis T."/>
            <person name="Lombin L.H."/>
            <person name="Cattoli G."/>
        </authorList>
    </citation>
    <scope>NUCLEOTIDE SEQUENCE [LARGE SCALE GENOMIC DNA]</scope>
    <source>
        <strain evidence="5 6">IMI 309357</strain>
    </source>
</reference>
<feature type="coiled-coil region" evidence="1">
    <location>
        <begin position="418"/>
        <end position="508"/>
    </location>
</feature>
<feature type="compositionally biased region" description="Acidic residues" evidence="2">
    <location>
        <begin position="1361"/>
        <end position="1374"/>
    </location>
</feature>
<evidence type="ECO:0000313" key="6">
    <source>
        <dbReference type="Proteomes" id="UP000176998"/>
    </source>
</evidence>
<proteinExistence type="predicted"/>
<feature type="coiled-coil region" evidence="1">
    <location>
        <begin position="1016"/>
        <end position="1175"/>
    </location>
</feature>
<feature type="region of interest" description="Disordered" evidence="2">
    <location>
        <begin position="1342"/>
        <end position="1404"/>
    </location>
</feature>
<evidence type="ECO:0000256" key="2">
    <source>
        <dbReference type="SAM" id="MobiDB-lite"/>
    </source>
</evidence>
<dbReference type="Proteomes" id="UP000176998">
    <property type="component" value="Unassembled WGS sequence"/>
</dbReference>
<feature type="compositionally biased region" description="Basic and acidic residues" evidence="2">
    <location>
        <begin position="2082"/>
        <end position="2108"/>
    </location>
</feature>
<dbReference type="RefSeq" id="XP_022473789.1">
    <property type="nucleotide sequence ID" value="XM_022619725.1"/>
</dbReference>
<feature type="region of interest" description="Disordered" evidence="2">
    <location>
        <begin position="1941"/>
        <end position="2032"/>
    </location>
</feature>
<feature type="coiled-coil region" evidence="1">
    <location>
        <begin position="670"/>
        <end position="810"/>
    </location>
</feature>
<feature type="region of interest" description="Disordered" evidence="2">
    <location>
        <begin position="649"/>
        <end position="668"/>
    </location>
</feature>
<feature type="compositionally biased region" description="Acidic residues" evidence="2">
    <location>
        <begin position="1386"/>
        <end position="1397"/>
    </location>
</feature>
<feature type="compositionally biased region" description="Polar residues" evidence="2">
    <location>
        <begin position="1942"/>
        <end position="1951"/>
    </location>
</feature>
<feature type="region of interest" description="Disordered" evidence="2">
    <location>
        <begin position="942"/>
        <end position="970"/>
    </location>
</feature>
<dbReference type="OrthoDB" id="4844552at2759"/>
<feature type="compositionally biased region" description="Acidic residues" evidence="2">
    <location>
        <begin position="1956"/>
        <end position="1965"/>
    </location>
</feature>
<feature type="transmembrane region" description="Helical" evidence="3">
    <location>
        <begin position="2242"/>
        <end position="2261"/>
    </location>
</feature>
<feature type="compositionally biased region" description="Low complexity" evidence="2">
    <location>
        <begin position="151"/>
        <end position="171"/>
    </location>
</feature>
<feature type="region of interest" description="Disordered" evidence="2">
    <location>
        <begin position="2072"/>
        <end position="2150"/>
    </location>
</feature>
<feature type="region of interest" description="Disordered" evidence="2">
    <location>
        <begin position="569"/>
        <end position="610"/>
    </location>
</feature>
<keyword evidence="6" id="KW-1185">Reference proteome</keyword>
<feature type="compositionally biased region" description="Acidic residues" evidence="2">
    <location>
        <begin position="2109"/>
        <end position="2118"/>
    </location>
</feature>
<feature type="region of interest" description="Disordered" evidence="2">
    <location>
        <begin position="1477"/>
        <end position="1562"/>
    </location>
</feature>
<feature type="coiled-coil region" evidence="1">
    <location>
        <begin position="314"/>
        <end position="348"/>
    </location>
</feature>
<dbReference type="GO" id="GO:0007165">
    <property type="term" value="P:signal transduction"/>
    <property type="evidence" value="ECO:0007669"/>
    <property type="project" value="InterPro"/>
</dbReference>
<accession>A0A1G4B5P5</accession>
<dbReference type="PANTHER" id="PTHR23159">
    <property type="entry name" value="CENTROSOMAL PROTEIN 2"/>
    <property type="match status" value="1"/>
</dbReference>
<dbReference type="InterPro" id="IPR000488">
    <property type="entry name" value="Death_dom"/>
</dbReference>
<keyword evidence="3" id="KW-0472">Membrane</keyword>
<feature type="transmembrane region" description="Helical" evidence="3">
    <location>
        <begin position="2305"/>
        <end position="2324"/>
    </location>
</feature>
<dbReference type="Gene3D" id="1.10.287.1490">
    <property type="match status" value="1"/>
</dbReference>
<feature type="compositionally biased region" description="Basic and acidic residues" evidence="2">
    <location>
        <begin position="1548"/>
        <end position="1562"/>
    </location>
</feature>
<comment type="caution">
    <text evidence="5">The sequence shown here is derived from an EMBL/GenBank/DDBJ whole genome shotgun (WGS) entry which is preliminary data.</text>
</comment>
<name>A0A1G4B5P5_9PEZI</name>
<keyword evidence="3" id="KW-0812">Transmembrane</keyword>
<evidence type="ECO:0000259" key="4">
    <source>
        <dbReference type="PROSITE" id="PS50017"/>
    </source>
</evidence>
<feature type="domain" description="Death" evidence="4">
    <location>
        <begin position="1046"/>
        <end position="1102"/>
    </location>
</feature>
<dbReference type="GeneID" id="34561235"/>
<feature type="compositionally biased region" description="Polar residues" evidence="2">
    <location>
        <begin position="138"/>
        <end position="150"/>
    </location>
</feature>
<feature type="coiled-coil region" evidence="1">
    <location>
        <begin position="1275"/>
        <end position="1302"/>
    </location>
</feature>
<feature type="compositionally biased region" description="Polar residues" evidence="2">
    <location>
        <begin position="102"/>
        <end position="123"/>
    </location>
</feature>
<feature type="compositionally biased region" description="Polar residues" evidence="2">
    <location>
        <begin position="41"/>
        <end position="67"/>
    </location>
</feature>
<feature type="compositionally biased region" description="Basic and acidic residues" evidence="2">
    <location>
        <begin position="2128"/>
        <end position="2139"/>
    </location>
</feature>
<evidence type="ECO:0000256" key="1">
    <source>
        <dbReference type="SAM" id="Coils"/>
    </source>
</evidence>
<feature type="coiled-coil region" evidence="1">
    <location>
        <begin position="1724"/>
        <end position="1795"/>
    </location>
</feature>
<feature type="region of interest" description="Disordered" evidence="2">
    <location>
        <begin position="1593"/>
        <end position="1646"/>
    </location>
</feature>
<dbReference type="EMBL" id="MJBS01000067">
    <property type="protein sequence ID" value="OHE96633.1"/>
    <property type="molecule type" value="Genomic_DNA"/>
</dbReference>
<sequence>MAGEQDEKVSGKEISRGQKSSREEYPATTASRKDKLRVRTSSRQDSETPLTNEGQQEIGSETPTSSAHHAESPIAAKPSRASWASMAMAGNGATGGTFDMRSVTSSSQDVIPSQAMPSSAVQNPSSSRPASPAVSLANRSQDQTVPSDSASRNSSVSRRGGSVSRGRGRNSNFRKSTAPARQQGQTSRPSSPAPYIESTESKRFEEIKSYLRSLAESHNIVHLIEERSVSGRPETTPTTCEQLFKNFASKVSEECSTRHKKLQDEASKLEASRQAHAQLKGEKTALQQVVAKQKDKLGEIGPLEQKTRNLEDQFKQCTTERDESKSELQATQEKLNTAELECNEKEIALQRVTAGFSEVQMRIQQMVPPVNEEELQNTISELRDQLKDEFAARAAAERGLQEERGDWQFKEKRYEDSVAYVEKQCSDFQKQIKEAEATAENLQAQLMEQTRKASRAQTEVENMTFTVDHKIVPLDQYRKLVDNARGEISDLEKRLNQAETDRDVALHQDVSMDDVREMMMGDFVGLYGLAMDDAACNLYNNWQEEEARLSDMVGDGNDGFHRYPHAVVLPDQEPSQPSSDDLFSPKRKAPAAVELKSDTSQAASEPEAGRTLANELSGFSMESSMEPEETQSSPNLTQQTLEGELNRLSRVSSAESDGSKVDQGDSSLQLRNIQSALDECQNHRKEAHREIKDLKDDAKKLVNEIAELKASVRTLQQSIKDHESNADRMREEAEGLSAIQMRDKQNALNECETHRKEANKKIKDLEETLRKRIKELKGFQNRDAFLSRASEQLKEQLSAVNTKLGKAEAKAAFADARETLANEAPEDRSSTGSPSLHDPESHVQLVTDLFDRLDEAETKLAASHKDLAEVQDIVVGLGEDAKQLREERDHLSLEKAQLQEEKLHLAQERDALKEDLKLWEESTQEVGVNNVKLLEEVQKNEKEMQQKNEEIKSKDEEIQKKDGEIREKDAKLKEKEEELKKKQKALDDCHAHGERLKKEVAELKNSQIDESEDPRIAALQEEIQRLEEKVTDFRNKWSGANERYRRELERRVEVEEQGVDHLRSRISKELVDKDKELRDAWMTEHNKVVEGLNERINALERSHEGDAAELERIKAEHQKEVDELELKIRSLESQSPAVDADAVLTNIKDEHQRKVDELEVTILSLESQNEGLSALLSGMAAPSGILTLEQGTQTQDAPIEDSRQDPEYQSPSEETLETTAIHQHIPTEFVAMHQRFKDQFNDLLQRQRNASTMLDEFFRHISGTLGGMDLPAQPNDDEFQRLRDLLDAINKARREMHELGVQKEDFWEANVLNQPAELYRLEMKIELFKTRLVAAEAIEANQRAEERWRGRDDGGHSTGESGDENQPDQPENSDDGSPSRDNASSDSDDDDSDEDGPDPGNDPKKLRRAIAKLEKKSHRAGLLLKEEESKLRRMIDHHGEIFNQLYQTLGNPREPFRQILRESVAMREAEGGDAVVAGSCSNAGAQPNVAEPPLPPDFPVSRPQDGRDKWGGKKKAHRFPDDDPDSSGDDSSSFFDADGDQYGGGDQSPKRTPQEARIRAIHKVLKDTREHYKACLEARDAVLEATRHLSIADDPIRHRPRPAPSTHAAHPLPSIPADEDPESQPGPSSNNQPATPGSQSGESERAFKSHNAFDELDTDASSMASSELVARHTTDRLLSSFLPRSIYNPLIVWAEKCEEIQYNLRSLDHEIEGLIHDGVNSQNYEFLRSRAREFKIRLEKANETIIALKARKDGEVAGPSDNELVEAARKLKDENSSLLQELDEVKRMAKDKQTDLGRKLIKARAESNTHQQVSKYLRNTIYNMEFNKKKVIEDGVDERIRETTYYYEKQKDEIKMLESEASELRKKLDKEQSTRSEPLDTAFSTIQSLTDELGEMRKRNEMLEDMSKTLATDMERALEITGGPRGTVEEKLARMRERISNALHQNHSGSTNPGGDGEDPEEEVEYFSYEAETDRERELAEMVNEAMKQAAKQLEHHNRRYNKQQKDFHDRNAELDAEKKSQQSDSNKLVAQQERRIQLCEKDRQAALEQVQRAERDKASLEEQLQQQYDITAELMLQQDDENLKAAERGASSKESGQDEKGKQREGAPGDDPDDDPGDSSGGSSDAKPNDGPRGSSDRKSRRRSGKKCSCPCLGGCDSRDKPAREDTNRASRQAVVGDLVKVYKLYRDCCGSKHTKNTDGSNATGTAVPEDDGLLLWRLAGIMKTDSDTRERIRNQGRRTYLARLLIAFWSCICVHVVSWQHVFYGIIHNFVFFAVYFLPGSSWKPSEPAALPPKRVALVLKDAVILYWFYYLYQALTATWAVQRIYDMANGYTRAYFIERALHPQRSRWWGIDGIDTRLLPGFSSAEPSMPSTTGGIGK</sequence>
<dbReference type="STRING" id="1209926.A0A1G4B5P5"/>
<feature type="compositionally biased region" description="Basic and acidic residues" evidence="2">
    <location>
        <begin position="1"/>
        <end position="25"/>
    </location>
</feature>